<evidence type="ECO:0000313" key="4">
    <source>
        <dbReference type="EMBL" id="MEE1944441.1"/>
    </source>
</evidence>
<keyword evidence="3" id="KW-0732">Signal</keyword>
<comment type="caution">
    <text evidence="4">The sequence shown here is derived from an EMBL/GenBank/DDBJ whole genome shotgun (WGS) entry which is preliminary data.</text>
</comment>
<evidence type="ECO:0000256" key="1">
    <source>
        <dbReference type="SAM" id="Coils"/>
    </source>
</evidence>
<feature type="chain" id="PRO_5046591271" description="ESAT-6 secretion machinery protein EssA" evidence="3">
    <location>
        <begin position="22"/>
        <end position="177"/>
    </location>
</feature>
<evidence type="ECO:0000256" key="3">
    <source>
        <dbReference type="SAM" id="SignalP"/>
    </source>
</evidence>
<dbReference type="EMBL" id="JAZDQT010000001">
    <property type="protein sequence ID" value="MEE1944441.1"/>
    <property type="molecule type" value="Genomic_DNA"/>
</dbReference>
<dbReference type="Proteomes" id="UP001336835">
    <property type="component" value="Unassembled WGS sequence"/>
</dbReference>
<reference evidence="4 5" key="1">
    <citation type="submission" date="2024-01" db="EMBL/GenBank/DDBJ databases">
        <title>Pedobacter sp. nov., isolated from fresh soil.</title>
        <authorList>
            <person name="Le N.T.T."/>
        </authorList>
    </citation>
    <scope>NUCLEOTIDE SEQUENCE [LARGE SCALE GENOMIC DNA]</scope>
    <source>
        <strain evidence="4 5">KR3-3</strain>
    </source>
</reference>
<feature type="transmembrane region" description="Helical" evidence="2">
    <location>
        <begin position="142"/>
        <end position="162"/>
    </location>
</feature>
<keyword evidence="5" id="KW-1185">Reference proteome</keyword>
<evidence type="ECO:0000313" key="5">
    <source>
        <dbReference type="Proteomes" id="UP001336835"/>
    </source>
</evidence>
<organism evidence="4 5">
    <name type="scientific">Pedobacter albus</name>
    <dbReference type="NCBI Taxonomy" id="3113905"/>
    <lineage>
        <taxon>Bacteria</taxon>
        <taxon>Pseudomonadati</taxon>
        <taxon>Bacteroidota</taxon>
        <taxon>Sphingobacteriia</taxon>
        <taxon>Sphingobacteriales</taxon>
        <taxon>Sphingobacteriaceae</taxon>
        <taxon>Pedobacter</taxon>
    </lineage>
</organism>
<name>A0ABU7I536_9SPHI</name>
<keyword evidence="2" id="KW-1133">Transmembrane helix</keyword>
<dbReference type="RefSeq" id="WP_330106811.1">
    <property type="nucleotide sequence ID" value="NZ_JAZDQT010000001.1"/>
</dbReference>
<gene>
    <name evidence="4" type="ORF">VRU48_04930</name>
</gene>
<keyword evidence="1" id="KW-0175">Coiled coil</keyword>
<sequence>MIKKTISLSLLLLLSSFCCFAQDTSAYQIQRLKINGLLAERSAKFGQYEESLNARTGIFGFQTKNDIRNSNEILRQIAINDNNIFQELKVLLDYKDVQMQQVQTTANTTSERILNYRKSIKTLQDQNEALSKQLKKTESSKGMAYLIMGIALLGCGAFAFLWNKKQKDLKRYEEANI</sequence>
<evidence type="ECO:0008006" key="6">
    <source>
        <dbReference type="Google" id="ProtNLM"/>
    </source>
</evidence>
<feature type="signal peptide" evidence="3">
    <location>
        <begin position="1"/>
        <end position="21"/>
    </location>
</feature>
<keyword evidence="2" id="KW-0812">Transmembrane</keyword>
<feature type="coiled-coil region" evidence="1">
    <location>
        <begin position="113"/>
        <end position="140"/>
    </location>
</feature>
<accession>A0ABU7I536</accession>
<protein>
    <recommendedName>
        <fullName evidence="6">ESAT-6 secretion machinery protein EssA</fullName>
    </recommendedName>
</protein>
<proteinExistence type="predicted"/>
<keyword evidence="2" id="KW-0472">Membrane</keyword>
<evidence type="ECO:0000256" key="2">
    <source>
        <dbReference type="SAM" id="Phobius"/>
    </source>
</evidence>